<evidence type="ECO:0000313" key="1">
    <source>
        <dbReference type="Ensembl" id="ENSTGEP00000031496.1"/>
    </source>
</evidence>
<dbReference type="Proteomes" id="UP000694411">
    <property type="component" value="Chromosome 2"/>
</dbReference>
<organism evidence="1 2">
    <name type="scientific">Theropithecus gelada</name>
    <name type="common">Gelada baboon</name>
    <dbReference type="NCBI Taxonomy" id="9565"/>
    <lineage>
        <taxon>Eukaryota</taxon>
        <taxon>Metazoa</taxon>
        <taxon>Chordata</taxon>
        <taxon>Craniata</taxon>
        <taxon>Vertebrata</taxon>
        <taxon>Euteleostomi</taxon>
        <taxon>Mammalia</taxon>
        <taxon>Eutheria</taxon>
        <taxon>Euarchontoglires</taxon>
        <taxon>Primates</taxon>
        <taxon>Haplorrhini</taxon>
        <taxon>Catarrhini</taxon>
        <taxon>Cercopithecidae</taxon>
        <taxon>Cercopithecinae</taxon>
        <taxon>Theropithecus</taxon>
    </lineage>
</organism>
<name>A0A8D2G8P1_THEGE</name>
<keyword evidence="2" id="KW-1185">Reference proteome</keyword>
<accession>A0A8D2G8P1</accession>
<reference evidence="1" key="2">
    <citation type="submission" date="2025-08" db="UniProtKB">
        <authorList>
            <consortium name="Ensembl"/>
        </authorList>
    </citation>
    <scope>IDENTIFICATION</scope>
</reference>
<sequence length="93" mass="10184">MHRSFQFRRLQTATQAAQMDVSLLSLLGDGFTSSLPAFGCRLASFGQRTPSLGSWTAPRATQSQLIYCLKTSPSCSLFSVLPIFLSSSHKLLK</sequence>
<reference evidence="1" key="3">
    <citation type="submission" date="2025-09" db="UniProtKB">
        <authorList>
            <consortium name="Ensembl"/>
        </authorList>
    </citation>
    <scope>IDENTIFICATION</scope>
</reference>
<dbReference type="AlphaFoldDB" id="A0A8D2G8P1"/>
<proteinExistence type="predicted"/>
<protein>
    <submittedName>
        <fullName evidence="1">Uncharacterized protein</fullName>
    </submittedName>
</protein>
<evidence type="ECO:0000313" key="2">
    <source>
        <dbReference type="Proteomes" id="UP000694411"/>
    </source>
</evidence>
<dbReference type="Ensembl" id="ENSTGET00000037426.1">
    <property type="protein sequence ID" value="ENSTGEP00000031496.1"/>
    <property type="gene ID" value="ENSTGEG00000025201.1"/>
</dbReference>
<reference evidence="1" key="1">
    <citation type="submission" date="2018-05" db="EMBL/GenBank/DDBJ databases">
        <title>Whole genome of Theropithecus gelada.</title>
        <authorList>
            <person name="Chiou K.L."/>
            <person name="Snyder-Mackler N."/>
        </authorList>
    </citation>
    <scope>NUCLEOTIDE SEQUENCE [LARGE SCALE GENOMIC DNA]</scope>
</reference>